<dbReference type="SUPFAM" id="SSF111369">
    <property type="entry name" value="HlyD-like secretion proteins"/>
    <property type="match status" value="1"/>
</dbReference>
<dbReference type="Gene3D" id="2.40.50.100">
    <property type="match status" value="1"/>
</dbReference>
<dbReference type="PANTHER" id="PTHR32347:SF23">
    <property type="entry name" value="BLL5650 PROTEIN"/>
    <property type="match status" value="1"/>
</dbReference>
<organism evidence="4 6">
    <name type="scientific">Pseudomonas tohonis</name>
    <dbReference type="NCBI Taxonomy" id="2725477"/>
    <lineage>
        <taxon>Bacteria</taxon>
        <taxon>Pseudomonadati</taxon>
        <taxon>Pseudomonadota</taxon>
        <taxon>Gammaproteobacteria</taxon>
        <taxon>Pseudomonadales</taxon>
        <taxon>Pseudomonadaceae</taxon>
        <taxon>Pseudomonas</taxon>
    </lineage>
</organism>
<dbReference type="EMBL" id="BQKM01000003">
    <property type="protein sequence ID" value="GJN52133.1"/>
    <property type="molecule type" value="Genomic_DNA"/>
</dbReference>
<keyword evidence="2 3" id="KW-0175">Coiled coil</keyword>
<feature type="coiled-coil region" evidence="3">
    <location>
        <begin position="131"/>
        <end position="229"/>
    </location>
</feature>
<dbReference type="InterPro" id="IPR050465">
    <property type="entry name" value="UPF0194_transport"/>
</dbReference>
<evidence type="ECO:0000313" key="4">
    <source>
        <dbReference type="EMBL" id="BCG24509.1"/>
    </source>
</evidence>
<dbReference type="AlphaFoldDB" id="A0A6J4E5F3"/>
<evidence type="ECO:0000256" key="1">
    <source>
        <dbReference type="ARBA" id="ARBA00004196"/>
    </source>
</evidence>
<dbReference type="PROSITE" id="PS51318">
    <property type="entry name" value="TAT"/>
    <property type="match status" value="1"/>
</dbReference>
<proteinExistence type="predicted"/>
<reference evidence="4 6" key="1">
    <citation type="submission" date="2020-05" db="EMBL/GenBank/DDBJ databases">
        <title>Characterization of novel class B3 metallo-beta-lactamase from novel Pseudomonas species.</title>
        <authorList>
            <person name="Yamada K."/>
            <person name="Aoki K."/>
            <person name="Ishii Y."/>
        </authorList>
    </citation>
    <scope>NUCLEOTIDE SEQUENCE [LARGE SCALE GENOMIC DNA]</scope>
    <source>
        <strain evidence="4 6">TUM18999</strain>
        <strain evidence="5 7">TUM20286</strain>
    </source>
</reference>
<evidence type="ECO:0000313" key="7">
    <source>
        <dbReference type="Proteomes" id="UP001054892"/>
    </source>
</evidence>
<sequence length="417" mass="44914">MTTDRSPLARRGLLLAVAVLVIAGITWGLREAPGAAPAAMHWQRVDPAPLEHSIGLVGRIEPDRTLALGAPFAGIVAESLVEPGQRVQAGQLLLRMDAAETEVQQRDALSALLKARRAVQELKDWESGEEMSRARRTLRSAQLALASTEKKLGQTRALFERGIIPRNELEDLEQQARLQRMDLSAAERDLARSQARGSGEYLQIAEMELANAEVKHDALRELLEAREIKAPFAGIVVPAPGLSLDDAARGPVQAGSQVTQGAPLFGLASIERLKIVARVSELDVNQLREGMAVDVQGDGFEGEALHGTVSVVGGQALPSTQGGAQFEVMVAIPDLNEEQMRRVRLGMSARLSILAYRNESAMVVPPGALRSVDGRWLLDYRPSLEQPAREVQVRTGRATPAGVEVFGLEPGFVGISG</sequence>
<dbReference type="Gene3D" id="2.40.30.170">
    <property type="match status" value="1"/>
</dbReference>
<accession>A0A6J4E5F3</accession>
<dbReference type="Proteomes" id="UP000509383">
    <property type="component" value="Chromosome"/>
</dbReference>
<protein>
    <recommendedName>
        <fullName evidence="8">HlyD family secretion protein</fullName>
    </recommendedName>
</protein>
<dbReference type="RefSeq" id="WP_173174157.1">
    <property type="nucleotide sequence ID" value="NZ_AP023189.1"/>
</dbReference>
<evidence type="ECO:0000313" key="6">
    <source>
        <dbReference type="Proteomes" id="UP000509383"/>
    </source>
</evidence>
<keyword evidence="7" id="KW-1185">Reference proteome</keyword>
<dbReference type="InterPro" id="IPR006311">
    <property type="entry name" value="TAT_signal"/>
</dbReference>
<evidence type="ECO:0008006" key="8">
    <source>
        <dbReference type="Google" id="ProtNLM"/>
    </source>
</evidence>
<name>A0A6J4E5F3_9PSED</name>
<evidence type="ECO:0000313" key="5">
    <source>
        <dbReference type="EMBL" id="GJN52133.1"/>
    </source>
</evidence>
<evidence type="ECO:0000256" key="2">
    <source>
        <dbReference type="ARBA" id="ARBA00023054"/>
    </source>
</evidence>
<dbReference type="Proteomes" id="UP001054892">
    <property type="component" value="Unassembled WGS sequence"/>
</dbReference>
<comment type="subcellular location">
    <subcellularLocation>
        <location evidence="1">Cell envelope</location>
    </subcellularLocation>
</comment>
<evidence type="ECO:0000256" key="3">
    <source>
        <dbReference type="SAM" id="Coils"/>
    </source>
</evidence>
<dbReference type="GO" id="GO:0030313">
    <property type="term" value="C:cell envelope"/>
    <property type="evidence" value="ECO:0007669"/>
    <property type="project" value="UniProtKB-SubCell"/>
</dbReference>
<dbReference type="EMBL" id="AP023189">
    <property type="protein sequence ID" value="BCG24509.1"/>
    <property type="molecule type" value="Genomic_DNA"/>
</dbReference>
<gene>
    <name evidence="4" type="ORF">TUM18999_27000</name>
    <name evidence="5" type="ORF">TUM20286_18850</name>
</gene>
<dbReference type="KEGG" id="ptw:TUM18999_27000"/>
<dbReference type="PANTHER" id="PTHR32347">
    <property type="entry name" value="EFFLUX SYSTEM COMPONENT YKNX-RELATED"/>
    <property type="match status" value="1"/>
</dbReference>